<dbReference type="InterPro" id="IPR013595">
    <property type="entry name" value="Pept_S33_TAP-like_C"/>
</dbReference>
<dbReference type="InterPro" id="IPR000073">
    <property type="entry name" value="AB_hydrolase_1"/>
</dbReference>
<protein>
    <submittedName>
        <fullName evidence="4">Alpha/beta hydrolase</fullName>
    </submittedName>
</protein>
<feature type="transmembrane region" description="Helical" evidence="1">
    <location>
        <begin position="498"/>
        <end position="522"/>
    </location>
</feature>
<reference evidence="4 5" key="1">
    <citation type="submission" date="2023-12" db="EMBL/GenBank/DDBJ databases">
        <title>Amycolatopsis sp. V23-08.</title>
        <authorList>
            <person name="Somphong A."/>
        </authorList>
    </citation>
    <scope>NUCLEOTIDE SEQUENCE [LARGE SCALE GENOMIC DNA]</scope>
    <source>
        <strain evidence="4 5">V23-08</strain>
    </source>
</reference>
<evidence type="ECO:0000259" key="2">
    <source>
        <dbReference type="Pfam" id="PF00561"/>
    </source>
</evidence>
<comment type="caution">
    <text evidence="4">The sequence shown here is derived from an EMBL/GenBank/DDBJ whole genome shotgun (WGS) entry which is preliminary data.</text>
</comment>
<gene>
    <name evidence="4" type="ORF">VA596_48305</name>
</gene>
<dbReference type="RefSeq" id="WP_323337384.1">
    <property type="nucleotide sequence ID" value="NZ_JAYFSI010000022.1"/>
</dbReference>
<feature type="transmembrane region" description="Helical" evidence="1">
    <location>
        <begin position="594"/>
        <end position="612"/>
    </location>
</feature>
<keyword evidence="1" id="KW-0472">Membrane</keyword>
<dbReference type="InterPro" id="IPR029058">
    <property type="entry name" value="AB_hydrolase_fold"/>
</dbReference>
<dbReference type="Proteomes" id="UP001304298">
    <property type="component" value="Unassembled WGS sequence"/>
</dbReference>
<evidence type="ECO:0000313" key="5">
    <source>
        <dbReference type="Proteomes" id="UP001304298"/>
    </source>
</evidence>
<evidence type="ECO:0000256" key="1">
    <source>
        <dbReference type="SAM" id="Phobius"/>
    </source>
</evidence>
<feature type="transmembrane region" description="Helical" evidence="1">
    <location>
        <begin position="563"/>
        <end position="587"/>
    </location>
</feature>
<proteinExistence type="predicted"/>
<feature type="transmembrane region" description="Helical" evidence="1">
    <location>
        <begin position="618"/>
        <end position="638"/>
    </location>
</feature>
<dbReference type="SUPFAM" id="SSF53474">
    <property type="entry name" value="alpha/beta-Hydrolases"/>
    <property type="match status" value="1"/>
</dbReference>
<feature type="domain" description="AB hydrolase-1" evidence="2">
    <location>
        <begin position="98"/>
        <end position="254"/>
    </location>
</feature>
<dbReference type="Gene3D" id="3.40.50.1820">
    <property type="entry name" value="alpha/beta hydrolase"/>
    <property type="match status" value="1"/>
</dbReference>
<keyword evidence="1" id="KW-0812">Transmembrane</keyword>
<keyword evidence="5" id="KW-1185">Reference proteome</keyword>
<keyword evidence="1" id="KW-1133">Transmembrane helix</keyword>
<dbReference type="Pfam" id="PF00561">
    <property type="entry name" value="Abhydrolase_1"/>
    <property type="match status" value="1"/>
</dbReference>
<feature type="domain" description="Peptidase S33 tripeptidyl aminopeptidase-like C-terminal" evidence="3">
    <location>
        <begin position="395"/>
        <end position="479"/>
    </location>
</feature>
<sequence length="655" mass="68609">MRFPPPRRRVVVFASIAAVLIVLSTVVFWPDGTPRVPRGAAPDTLTVQPCTFDTEAGAQAADCGTLVVAENRANPASGLIALPVVRIRATAQPAGEPVFRLGGGPGLSNMDFPQAARLTDHHDVVLVGYRGVDGSRRLDCPEVTDALQSSGGMTGADALPATSKAFGKCANRLQRSGVDLTGYSAAQRVDDMESARKALGYQRIDLVSSSAGTRTAMVYGWRHPDSLLRSAMISVNPPGHLLWNPRTTDAQFGQYADLCRADAACAAKTPDLAASIRDGVATMPSRWGPLAIKDTNVRVLSQYAMHYNGSASAPNNAPAAIDAYLDGGPSAKWAMSVLADLALPTSTVWGEFASFSMLDAPDAKRYYADGGDPGSILGNASTDFLWGGPSGFYNAWPDSPENAAYRTVRPSAVETLLIGGELDFSTPPVNATKELLPSLSRGHQVVLPGLGHTDDFWGHRPEAGKHLLTTFFDTGRVDSSQFDRRPVDFAAVPLSMSAIAGLLVGVTTGGVLLGLLVLGLLARRRRTAERGARWWVRALIVLPLGLGGWFLGVLYAWTLAPSWFIAGPTVVVPGTGLLIGLGAYLAAPGSGGRLTGALAAVAGALAGAWLLSLAGTGFVVPVLGIVGAALGANLVLVLRARRDHRSVTAVDRVAA</sequence>
<dbReference type="EMBL" id="JAYFSI010000022">
    <property type="protein sequence ID" value="MEA5367407.1"/>
    <property type="molecule type" value="Genomic_DNA"/>
</dbReference>
<dbReference type="GO" id="GO:0016787">
    <property type="term" value="F:hydrolase activity"/>
    <property type="evidence" value="ECO:0007669"/>
    <property type="project" value="UniProtKB-KW"/>
</dbReference>
<name>A0ABU5RM84_9PSEU</name>
<feature type="transmembrane region" description="Helical" evidence="1">
    <location>
        <begin position="534"/>
        <end position="557"/>
    </location>
</feature>
<evidence type="ECO:0000259" key="3">
    <source>
        <dbReference type="Pfam" id="PF08386"/>
    </source>
</evidence>
<organism evidence="4 5">
    <name type="scientific">Amycolatopsis heterodermiae</name>
    <dbReference type="NCBI Taxonomy" id="3110235"/>
    <lineage>
        <taxon>Bacteria</taxon>
        <taxon>Bacillati</taxon>
        <taxon>Actinomycetota</taxon>
        <taxon>Actinomycetes</taxon>
        <taxon>Pseudonocardiales</taxon>
        <taxon>Pseudonocardiaceae</taxon>
        <taxon>Amycolatopsis</taxon>
    </lineage>
</organism>
<dbReference type="Pfam" id="PF08386">
    <property type="entry name" value="Abhydrolase_4"/>
    <property type="match status" value="1"/>
</dbReference>
<keyword evidence="4" id="KW-0378">Hydrolase</keyword>
<accession>A0ABU5RM84</accession>
<evidence type="ECO:0000313" key="4">
    <source>
        <dbReference type="EMBL" id="MEA5367407.1"/>
    </source>
</evidence>